<keyword evidence="3" id="KW-0216">Detoxification</keyword>
<dbReference type="PANTHER" id="PTHR42747:SF3">
    <property type="entry name" value="NITRONATE MONOOXYGENASE-RELATED"/>
    <property type="match status" value="1"/>
</dbReference>
<dbReference type="Pfam" id="PF03060">
    <property type="entry name" value="NMO"/>
    <property type="match status" value="1"/>
</dbReference>
<organism evidence="10 11">
    <name type="scientific">Congregibacter variabilis</name>
    <dbReference type="NCBI Taxonomy" id="3081200"/>
    <lineage>
        <taxon>Bacteria</taxon>
        <taxon>Pseudomonadati</taxon>
        <taxon>Pseudomonadota</taxon>
        <taxon>Gammaproteobacteria</taxon>
        <taxon>Cellvibrionales</taxon>
        <taxon>Halieaceae</taxon>
        <taxon>Congregibacter</taxon>
    </lineage>
</organism>
<keyword evidence="4" id="KW-0285">Flavoprotein</keyword>
<proteinExistence type="inferred from homology"/>
<dbReference type="GO" id="GO:0004497">
    <property type="term" value="F:monooxygenase activity"/>
    <property type="evidence" value="ECO:0007669"/>
    <property type="project" value="UniProtKB-KW"/>
</dbReference>
<comment type="similarity">
    <text evidence="2">Belongs to the nitronate monooxygenase family. NMO class I subfamily.</text>
</comment>
<dbReference type="Gene3D" id="3.20.20.70">
    <property type="entry name" value="Aldolase class I"/>
    <property type="match status" value="1"/>
</dbReference>
<evidence type="ECO:0000256" key="3">
    <source>
        <dbReference type="ARBA" id="ARBA00022575"/>
    </source>
</evidence>
<dbReference type="CDD" id="cd04730">
    <property type="entry name" value="NPD_like"/>
    <property type="match status" value="1"/>
</dbReference>
<evidence type="ECO:0000256" key="4">
    <source>
        <dbReference type="ARBA" id="ARBA00022630"/>
    </source>
</evidence>
<protein>
    <recommendedName>
        <fullName evidence="8">Propionate 3-nitronate monooxygenase</fullName>
    </recommendedName>
</protein>
<evidence type="ECO:0000256" key="1">
    <source>
        <dbReference type="ARBA" id="ARBA00001917"/>
    </source>
</evidence>
<keyword evidence="11" id="KW-1185">Reference proteome</keyword>
<evidence type="ECO:0000256" key="6">
    <source>
        <dbReference type="ARBA" id="ARBA00023002"/>
    </source>
</evidence>
<keyword evidence="5" id="KW-0288">FMN</keyword>
<dbReference type="PANTHER" id="PTHR42747">
    <property type="entry name" value="NITRONATE MONOOXYGENASE-RELATED"/>
    <property type="match status" value="1"/>
</dbReference>
<evidence type="ECO:0000256" key="8">
    <source>
        <dbReference type="ARBA" id="ARBA00031155"/>
    </source>
</evidence>
<dbReference type="InterPro" id="IPR013785">
    <property type="entry name" value="Aldolase_TIM"/>
</dbReference>
<keyword evidence="7 10" id="KW-0503">Monooxygenase</keyword>
<dbReference type="Proteomes" id="UP001626537">
    <property type="component" value="Chromosome"/>
</dbReference>
<evidence type="ECO:0000256" key="2">
    <source>
        <dbReference type="ARBA" id="ARBA00009881"/>
    </source>
</evidence>
<sequence length="349" mass="35948">MVTRLTDLFGLKYPIIQAPMAGVSTPALAAAVSNAGGLGSVALGALTPAAAARALKEIFALTSGPVVANLFVHRAPRVDAQLARPFLTEIAPAFESVKAQAPESVREIYPSFNDDDDMLEILLDLQPTAVSLHFGTATASRMRAFKQAGIMVLATATSVAEALALEETGVDFLVMQSYGAGGHSGAFLGPPDLATAGGAGLSKLVRDTVAAVELPVVAAGGLMTGRDVADVIAAGATGAQMGTAFIACPESLASDRYCELLLSGAPTRLTSNISGRPARSLVNELLLWADGLAADPPDYPLCYDAVKQLVAAKQNADFSVMWAGEGANMSRRLPARELLTVLAAELADA</sequence>
<keyword evidence="6 10" id="KW-0560">Oxidoreductase</keyword>
<name>A0ABZ0I7P5_9GAMM</name>
<gene>
    <name evidence="10" type="ORF">R0135_06655</name>
</gene>
<reference evidence="10 11" key="1">
    <citation type="submission" date="2023-10" db="EMBL/GenBank/DDBJ databases">
        <title>Two novel species belonging to the OM43/NOR5 clade.</title>
        <authorList>
            <person name="Park M."/>
        </authorList>
    </citation>
    <scope>NUCLEOTIDE SEQUENCE [LARGE SCALE GENOMIC DNA]</scope>
    <source>
        <strain evidence="10 11">IMCC43200</strain>
    </source>
</reference>
<dbReference type="EMBL" id="CP136864">
    <property type="protein sequence ID" value="WOJ94844.1"/>
    <property type="molecule type" value="Genomic_DNA"/>
</dbReference>
<comment type="cofactor">
    <cofactor evidence="1">
        <name>FMN</name>
        <dbReference type="ChEBI" id="CHEBI:58210"/>
    </cofactor>
</comment>
<evidence type="ECO:0000256" key="7">
    <source>
        <dbReference type="ARBA" id="ARBA00023033"/>
    </source>
</evidence>
<dbReference type="InterPro" id="IPR004136">
    <property type="entry name" value="NMO"/>
</dbReference>
<evidence type="ECO:0000256" key="9">
    <source>
        <dbReference type="ARBA" id="ARBA00049401"/>
    </source>
</evidence>
<comment type="catalytic activity">
    <reaction evidence="9">
        <text>3 propionate 3-nitronate + 3 O2 + H2O = 3 3-oxopropanoate + 2 nitrate + nitrite + H2O2 + 3 H(+)</text>
        <dbReference type="Rhea" id="RHEA:57332"/>
        <dbReference type="ChEBI" id="CHEBI:15377"/>
        <dbReference type="ChEBI" id="CHEBI:15378"/>
        <dbReference type="ChEBI" id="CHEBI:15379"/>
        <dbReference type="ChEBI" id="CHEBI:16240"/>
        <dbReference type="ChEBI" id="CHEBI:16301"/>
        <dbReference type="ChEBI" id="CHEBI:17632"/>
        <dbReference type="ChEBI" id="CHEBI:33190"/>
        <dbReference type="ChEBI" id="CHEBI:136067"/>
    </reaction>
</comment>
<evidence type="ECO:0000256" key="5">
    <source>
        <dbReference type="ARBA" id="ARBA00022643"/>
    </source>
</evidence>
<evidence type="ECO:0000313" key="11">
    <source>
        <dbReference type="Proteomes" id="UP001626537"/>
    </source>
</evidence>
<evidence type="ECO:0000313" key="10">
    <source>
        <dbReference type="EMBL" id="WOJ94844.1"/>
    </source>
</evidence>
<accession>A0ABZ0I7P5</accession>
<dbReference type="SUPFAM" id="SSF51412">
    <property type="entry name" value="Inosine monophosphate dehydrogenase (IMPDH)"/>
    <property type="match status" value="1"/>
</dbReference>
<dbReference type="RefSeq" id="WP_407349478.1">
    <property type="nucleotide sequence ID" value="NZ_CP136864.1"/>
</dbReference>